<dbReference type="InterPro" id="IPR027417">
    <property type="entry name" value="P-loop_NTPase"/>
</dbReference>
<evidence type="ECO:0000259" key="4">
    <source>
        <dbReference type="PROSITE" id="PS50893"/>
    </source>
</evidence>
<keyword evidence="3" id="KW-0067">ATP-binding</keyword>
<dbReference type="PROSITE" id="PS00211">
    <property type="entry name" value="ABC_TRANSPORTER_1"/>
    <property type="match status" value="1"/>
</dbReference>
<evidence type="ECO:0000256" key="3">
    <source>
        <dbReference type="ARBA" id="ARBA00022840"/>
    </source>
</evidence>
<reference evidence="5 6" key="1">
    <citation type="submission" date="2015-07" db="EMBL/GenBank/DDBJ databases">
        <title>Complete genome sequence of Mycobacterium goodii X7B, a facultative thermophilic biodesulfurizing bacterium.</title>
        <authorList>
            <person name="Yu B."/>
            <person name="Li F."/>
            <person name="Xu P."/>
        </authorList>
    </citation>
    <scope>NUCLEOTIDE SEQUENCE [LARGE SCALE GENOMIC DNA]</scope>
    <source>
        <strain evidence="5 6">X7B</strain>
    </source>
</reference>
<dbReference type="OrthoDB" id="8773773at2"/>
<dbReference type="InterPro" id="IPR050166">
    <property type="entry name" value="ABC_transporter_ATP-bind"/>
</dbReference>
<dbReference type="AlphaFoldDB" id="A0A0K0X0K5"/>
<dbReference type="KEGG" id="mgo:AFA91_02570"/>
<keyword evidence="2" id="KW-0547">Nucleotide-binding</keyword>
<accession>A0A0K0X0K5</accession>
<dbReference type="Proteomes" id="UP000062255">
    <property type="component" value="Chromosome"/>
</dbReference>
<proteinExistence type="predicted"/>
<evidence type="ECO:0000313" key="6">
    <source>
        <dbReference type="Proteomes" id="UP000062255"/>
    </source>
</evidence>
<protein>
    <recommendedName>
        <fullName evidence="4">ABC transporter domain-containing protein</fullName>
    </recommendedName>
</protein>
<evidence type="ECO:0000313" key="5">
    <source>
        <dbReference type="EMBL" id="AKS30939.1"/>
    </source>
</evidence>
<keyword evidence="1" id="KW-0813">Transport</keyword>
<name>A0A0K0X0K5_MYCGD</name>
<evidence type="ECO:0000256" key="1">
    <source>
        <dbReference type="ARBA" id="ARBA00022448"/>
    </source>
</evidence>
<dbReference type="PANTHER" id="PTHR42788:SF13">
    <property type="entry name" value="ALIPHATIC SULFONATES IMPORT ATP-BINDING PROTEIN SSUB"/>
    <property type="match status" value="1"/>
</dbReference>
<feature type="domain" description="ABC transporter" evidence="4">
    <location>
        <begin position="16"/>
        <end position="247"/>
    </location>
</feature>
<dbReference type="GO" id="GO:0016887">
    <property type="term" value="F:ATP hydrolysis activity"/>
    <property type="evidence" value="ECO:0007669"/>
    <property type="project" value="InterPro"/>
</dbReference>
<dbReference type="Pfam" id="PF00005">
    <property type="entry name" value="ABC_tran"/>
    <property type="match status" value="1"/>
</dbReference>
<dbReference type="Gene3D" id="3.40.50.300">
    <property type="entry name" value="P-loop containing nucleotide triphosphate hydrolases"/>
    <property type="match status" value="1"/>
</dbReference>
<dbReference type="SUPFAM" id="SSF52540">
    <property type="entry name" value="P-loop containing nucleoside triphosphate hydrolases"/>
    <property type="match status" value="1"/>
</dbReference>
<dbReference type="InterPro" id="IPR017871">
    <property type="entry name" value="ABC_transporter-like_CS"/>
</dbReference>
<dbReference type="InterPro" id="IPR003439">
    <property type="entry name" value="ABC_transporter-like_ATP-bd"/>
</dbReference>
<dbReference type="CDD" id="cd03293">
    <property type="entry name" value="ABC_NrtD_SsuB_transporters"/>
    <property type="match status" value="1"/>
</dbReference>
<sequence length="272" mass="30121">MGRKGQRVNTDKLDKLEVRHLSKEFRVGKQSVLAVDDVCFSVADNEFVSVVGPSGCGKSTLLTVAAGLEDPTSGSVLVDGAVVRGPGRDRGVVFQAYSLCPWLTVRGNVEFALRGEKIGRAERRRRAMEQLEVVGLSGFAEAYPAQLSGGMRQRVAIARALSYRPSVLLMDEPFGALDALNRRTMQSLLTRVWEDHRLTVLFITHDIDEAVYLSDRVLVMSPRPGRIVEDVRIDLDRPRLPEMQTSETFLALKERLLRSVITVEPELAESGS</sequence>
<dbReference type="PATRIC" id="fig|134601.6.peg.533"/>
<gene>
    <name evidence="5" type="ORF">AFA91_02570</name>
</gene>
<dbReference type="SMART" id="SM00382">
    <property type="entry name" value="AAA"/>
    <property type="match status" value="1"/>
</dbReference>
<dbReference type="PANTHER" id="PTHR42788">
    <property type="entry name" value="TAURINE IMPORT ATP-BINDING PROTEIN-RELATED"/>
    <property type="match status" value="1"/>
</dbReference>
<evidence type="ECO:0000256" key="2">
    <source>
        <dbReference type="ARBA" id="ARBA00022741"/>
    </source>
</evidence>
<organism evidence="5 6">
    <name type="scientific">Mycolicibacterium goodii</name>
    <name type="common">Mycobacterium goodii</name>
    <dbReference type="NCBI Taxonomy" id="134601"/>
    <lineage>
        <taxon>Bacteria</taxon>
        <taxon>Bacillati</taxon>
        <taxon>Actinomycetota</taxon>
        <taxon>Actinomycetes</taxon>
        <taxon>Mycobacteriales</taxon>
        <taxon>Mycobacteriaceae</taxon>
        <taxon>Mycolicibacterium</taxon>
    </lineage>
</organism>
<dbReference type="STRING" id="134601.AFA91_02570"/>
<dbReference type="InterPro" id="IPR003593">
    <property type="entry name" value="AAA+_ATPase"/>
</dbReference>
<dbReference type="GO" id="GO:0005524">
    <property type="term" value="F:ATP binding"/>
    <property type="evidence" value="ECO:0007669"/>
    <property type="project" value="UniProtKB-KW"/>
</dbReference>
<dbReference type="EMBL" id="CP012150">
    <property type="protein sequence ID" value="AKS30939.1"/>
    <property type="molecule type" value="Genomic_DNA"/>
</dbReference>
<dbReference type="PROSITE" id="PS50893">
    <property type="entry name" value="ABC_TRANSPORTER_2"/>
    <property type="match status" value="1"/>
</dbReference>